<reference evidence="3" key="1">
    <citation type="submission" date="2016-10" db="EMBL/GenBank/DDBJ databases">
        <authorList>
            <person name="Varghese N."/>
            <person name="Submissions S."/>
        </authorList>
    </citation>
    <scope>NUCLEOTIDE SEQUENCE [LARGE SCALE GENOMIC DNA]</scope>
    <source>
        <strain evidence="3">DC30,IBRC 10041,KCTC 4046</strain>
    </source>
</reference>
<feature type="region of interest" description="Disordered" evidence="1">
    <location>
        <begin position="29"/>
        <end position="73"/>
    </location>
</feature>
<accession>A0A1H3DU92</accession>
<organism evidence="2 3">
    <name type="scientific">Halopenitus persicus</name>
    <dbReference type="NCBI Taxonomy" id="1048396"/>
    <lineage>
        <taxon>Archaea</taxon>
        <taxon>Methanobacteriati</taxon>
        <taxon>Methanobacteriota</taxon>
        <taxon>Stenosarchaea group</taxon>
        <taxon>Halobacteria</taxon>
        <taxon>Halobacteriales</taxon>
        <taxon>Haloferacaceae</taxon>
        <taxon>Halopenitus</taxon>
    </lineage>
</organism>
<evidence type="ECO:0000313" key="2">
    <source>
        <dbReference type="EMBL" id="SDX69975.1"/>
    </source>
</evidence>
<keyword evidence="3" id="KW-1185">Reference proteome</keyword>
<evidence type="ECO:0000256" key="1">
    <source>
        <dbReference type="SAM" id="MobiDB-lite"/>
    </source>
</evidence>
<name>A0A1H3DU92_9EURY</name>
<evidence type="ECO:0000313" key="3">
    <source>
        <dbReference type="Proteomes" id="UP000199079"/>
    </source>
</evidence>
<protein>
    <submittedName>
        <fullName evidence="2">Uncharacterized protein</fullName>
    </submittedName>
</protein>
<dbReference type="OrthoDB" id="205469at2157"/>
<feature type="compositionally biased region" description="Low complexity" evidence="1">
    <location>
        <begin position="53"/>
        <end position="73"/>
    </location>
</feature>
<dbReference type="Proteomes" id="UP000199079">
    <property type="component" value="Unassembled WGS sequence"/>
</dbReference>
<dbReference type="EMBL" id="FNPC01000001">
    <property type="protein sequence ID" value="SDX69975.1"/>
    <property type="molecule type" value="Genomic_DNA"/>
</dbReference>
<sequence>MNRKHGIAVGLVVLALAVAIGAMAYTGVGPAPGGGSGESIEEFPTEEPSTAEESGSNDGSTTTTSPDTEPFSFTIDETEECGTTCRDVTATLYNEQDETATGITTYIRIFAGEDNADPNDVVWEGTVDVGTLEAGASHTTTERVELSFQGARKVDRNDGWITIQTTVESDDTTVTFRNSEQVA</sequence>
<gene>
    <name evidence="2" type="ORF">SAMN05216564_101151</name>
</gene>
<proteinExistence type="predicted"/>
<dbReference type="GeneID" id="43838293"/>
<dbReference type="RefSeq" id="WP_021073600.1">
    <property type="nucleotide sequence ID" value="NZ_FNPC01000001.1"/>
</dbReference>
<dbReference type="AlphaFoldDB" id="A0A1H3DU92"/>